<dbReference type="GO" id="GO:0035485">
    <property type="term" value="F:adenine/guanine mispair binding"/>
    <property type="evidence" value="ECO:0007669"/>
    <property type="project" value="TreeGrafter"/>
</dbReference>
<dbReference type="SMART" id="SM00478">
    <property type="entry name" value="ENDO3c"/>
    <property type="match status" value="1"/>
</dbReference>
<evidence type="ECO:0000256" key="2">
    <source>
        <dbReference type="ARBA" id="ARBA00001966"/>
    </source>
</evidence>
<dbReference type="Gene3D" id="3.90.79.10">
    <property type="entry name" value="Nucleoside Triphosphate Pyrophosphohydrolase"/>
    <property type="match status" value="1"/>
</dbReference>
<dbReference type="FunFam" id="1.10.340.30:FF:000010">
    <property type="entry name" value="Adenine DNA glycosylase"/>
    <property type="match status" value="1"/>
</dbReference>
<evidence type="ECO:0000313" key="20">
    <source>
        <dbReference type="EMBL" id="TYP92646.1"/>
    </source>
</evidence>
<evidence type="ECO:0000256" key="11">
    <source>
        <dbReference type="ARBA" id="ARBA00023004"/>
    </source>
</evidence>
<keyword evidence="10" id="KW-0378">Hydrolase</keyword>
<dbReference type="RefSeq" id="WP_148899339.1">
    <property type="nucleotide sequence ID" value="NZ_VNHY01000003.1"/>
</dbReference>
<reference evidence="20 21" key="1">
    <citation type="submission" date="2019-07" db="EMBL/GenBank/DDBJ databases">
        <title>Genomic Encyclopedia of Archaeal and Bacterial Type Strains, Phase II (KMG-II): from individual species to whole genera.</title>
        <authorList>
            <person name="Goeker M."/>
        </authorList>
    </citation>
    <scope>NUCLEOTIDE SEQUENCE [LARGE SCALE GENOMIC DNA]</scope>
    <source>
        <strain evidence="20 21">DSM 21935</strain>
    </source>
</reference>
<feature type="binding site" evidence="17">
    <location>
        <begin position="260"/>
        <end position="263"/>
    </location>
    <ligand>
        <name>8-oxo-dGTP</name>
        <dbReference type="ChEBI" id="CHEBI:77896"/>
    </ligand>
</feature>
<comment type="function">
    <text evidence="3">Adenine glycosylase active on G-A mispairs. MutY also corrects error-prone DNA synthesis past GO lesions which are due to the oxidatively damaged form of guanine: 7,8-dihydro-8-oxoguanine (8-oxo-dGTP).</text>
</comment>
<evidence type="ECO:0000256" key="5">
    <source>
        <dbReference type="ARBA" id="ARBA00012045"/>
    </source>
</evidence>
<dbReference type="Pfam" id="PF00633">
    <property type="entry name" value="HHH"/>
    <property type="match status" value="1"/>
</dbReference>
<evidence type="ECO:0000256" key="14">
    <source>
        <dbReference type="ARBA" id="ARBA00023204"/>
    </source>
</evidence>
<protein>
    <recommendedName>
        <fullName evidence="6">Adenine DNA glycosylase</fullName>
        <ecNumber evidence="5">3.2.2.31</ecNumber>
    </recommendedName>
</protein>
<evidence type="ECO:0000256" key="6">
    <source>
        <dbReference type="ARBA" id="ARBA00022023"/>
    </source>
</evidence>
<dbReference type="InterPro" id="IPR029119">
    <property type="entry name" value="MutY_C"/>
</dbReference>
<dbReference type="Gene3D" id="1.10.1670.10">
    <property type="entry name" value="Helix-hairpin-Helix base-excision DNA repair enzymes (C-terminal)"/>
    <property type="match status" value="1"/>
</dbReference>
<dbReference type="InterPro" id="IPR005760">
    <property type="entry name" value="A/G_AdeGlyc_MutY"/>
</dbReference>
<dbReference type="Gene3D" id="1.10.340.30">
    <property type="entry name" value="Hypothetical protein, domain 2"/>
    <property type="match status" value="1"/>
</dbReference>
<dbReference type="CDD" id="cd00056">
    <property type="entry name" value="ENDO3c"/>
    <property type="match status" value="1"/>
</dbReference>
<dbReference type="PANTHER" id="PTHR42944:SF1">
    <property type="entry name" value="ADENINE DNA GLYCOSYLASE"/>
    <property type="match status" value="1"/>
</dbReference>
<evidence type="ECO:0000256" key="1">
    <source>
        <dbReference type="ARBA" id="ARBA00000843"/>
    </source>
</evidence>
<dbReference type="PROSITE" id="PS51462">
    <property type="entry name" value="NUDIX"/>
    <property type="match status" value="1"/>
</dbReference>
<dbReference type="GO" id="GO:0008413">
    <property type="term" value="F:8-oxo-7,8-dihydroguanosine triphosphate pyrophosphatase activity"/>
    <property type="evidence" value="ECO:0007669"/>
    <property type="project" value="InterPro"/>
</dbReference>
<keyword evidence="21" id="KW-1185">Reference proteome</keyword>
<comment type="cofactor">
    <cofactor evidence="18">
        <name>Mg(2+)</name>
        <dbReference type="ChEBI" id="CHEBI:18420"/>
    </cofactor>
</comment>
<dbReference type="SUPFAM" id="SSF55811">
    <property type="entry name" value="Nudix"/>
    <property type="match status" value="1"/>
</dbReference>
<evidence type="ECO:0000256" key="7">
    <source>
        <dbReference type="ARBA" id="ARBA00022485"/>
    </source>
</evidence>
<keyword evidence="11" id="KW-0408">Iron</keyword>
<evidence type="ECO:0000256" key="17">
    <source>
        <dbReference type="PIRSR" id="PIRSR603561-1"/>
    </source>
</evidence>
<dbReference type="InterPro" id="IPR003265">
    <property type="entry name" value="HhH-GPD_domain"/>
</dbReference>
<dbReference type="PROSITE" id="PS00893">
    <property type="entry name" value="NUDIX_BOX"/>
    <property type="match status" value="1"/>
</dbReference>
<evidence type="ECO:0000313" key="21">
    <source>
        <dbReference type="Proteomes" id="UP000324595"/>
    </source>
</evidence>
<evidence type="ECO:0000259" key="19">
    <source>
        <dbReference type="PROSITE" id="PS51462"/>
    </source>
</evidence>
<dbReference type="InterPro" id="IPR044298">
    <property type="entry name" value="MIG/MutY"/>
</dbReference>
<dbReference type="EMBL" id="VNHY01000003">
    <property type="protein sequence ID" value="TYP92646.1"/>
    <property type="molecule type" value="Genomic_DNA"/>
</dbReference>
<feature type="binding site" evidence="17">
    <location>
        <position position="249"/>
    </location>
    <ligand>
        <name>8-oxo-dGTP</name>
        <dbReference type="ChEBI" id="CHEBI:77896"/>
    </ligand>
</feature>
<comment type="caution">
    <text evidence="20">The sequence shown here is derived from an EMBL/GenBank/DDBJ whole genome shotgun (WGS) entry which is preliminary data.</text>
</comment>
<dbReference type="OrthoDB" id="9802365at2"/>
<dbReference type="GO" id="GO:0000701">
    <property type="term" value="F:purine-specific mismatch base pair DNA N-glycosylase activity"/>
    <property type="evidence" value="ECO:0007669"/>
    <property type="project" value="UniProtKB-EC"/>
</dbReference>
<name>A0A5D3YJM2_9BACT</name>
<evidence type="ECO:0000256" key="12">
    <source>
        <dbReference type="ARBA" id="ARBA00023014"/>
    </source>
</evidence>
<dbReference type="GO" id="GO:0006298">
    <property type="term" value="P:mismatch repair"/>
    <property type="evidence" value="ECO:0007669"/>
    <property type="project" value="TreeGrafter"/>
</dbReference>
<dbReference type="FunFam" id="1.10.1670.10:FF:000002">
    <property type="entry name" value="Adenine DNA glycosylase"/>
    <property type="match status" value="1"/>
</dbReference>
<dbReference type="InterPro" id="IPR011257">
    <property type="entry name" value="DNA_glycosylase"/>
</dbReference>
<evidence type="ECO:0000256" key="4">
    <source>
        <dbReference type="ARBA" id="ARBA00008343"/>
    </source>
</evidence>
<dbReference type="GO" id="GO:0032357">
    <property type="term" value="F:oxidized purine DNA binding"/>
    <property type="evidence" value="ECO:0007669"/>
    <property type="project" value="TreeGrafter"/>
</dbReference>
<dbReference type="InterPro" id="IPR000086">
    <property type="entry name" value="NUDIX_hydrolase_dom"/>
</dbReference>
<dbReference type="SUPFAM" id="SSF48150">
    <property type="entry name" value="DNA-glycosylase"/>
    <property type="match status" value="1"/>
</dbReference>
<comment type="cofactor">
    <cofactor evidence="2">
        <name>[4Fe-4S] cluster</name>
        <dbReference type="ChEBI" id="CHEBI:49883"/>
    </cofactor>
</comment>
<feature type="binding site" evidence="18">
    <location>
        <position position="263"/>
    </location>
    <ligand>
        <name>Mg(2+)</name>
        <dbReference type="ChEBI" id="CHEBI:18420"/>
    </ligand>
</feature>
<feature type="binding site" evidence="18">
    <location>
        <position position="283"/>
    </location>
    <ligand>
        <name>Mg(2+)</name>
        <dbReference type="ChEBI" id="CHEBI:18420"/>
    </ligand>
</feature>
<sequence length="364" mass="41954">MTDTDFRNHLLAWYDNNKRDMPWRDCGDPYKIWISEIMLQQTRVDQATPYFKRFMDRFPTVHDLAKADQQDVLKVWEGLGYYSRARHLHAASKLVVEEFDGKVPNTWEEINELKGVGPYTASAVLSIAYQKKHAVVDGNVIRVLSRYFGIEDDVRSTKTKNTIQDYADDLISEERPGDFNQAVMELGAMVCTPSNPECEKCPLQANCVAHKTVKTEDIPYKSPAKKRPHHQIGVGIIMNNNEEVLIALRPDDAMLGGMWEFPGGKQEENEKMEDTVIRELREELDVDVSISKPFMKLDHAYSHFKITMHAYLCEIEAGTPQPNTSQEIRWITIDELEDYPFPKANRKLTEKLMNLDKGQQELEI</sequence>
<keyword evidence="8 18" id="KW-0479">Metal-binding</keyword>
<comment type="similarity">
    <text evidence="4">Belongs to the Nth/MutY family.</text>
</comment>
<keyword evidence="13" id="KW-0238">DNA-binding</keyword>
<keyword evidence="9" id="KW-0227">DNA damage</keyword>
<comment type="function">
    <text evidence="16">Base excision repair (BER) glycosylase that initiates repair of A:oxoG to C:G by removing the inappropriately paired adenine base from the DNA backbone, generating an abasic site product. 8-oxoguanine (oxoG) is a genotoxic DNA lesion resulting from oxidation of guanine; this residue is misread by replicative DNA polymerases, that insert adenine instead of cytosine opposite the oxidized damaged base. Shows a powerful dicrimination of A versus C, since it does not cleave cytosine in oxoG:C pairs. May also be able to remove adenine from A:G mispairs, although this activity may not be physiologically relevant.</text>
</comment>
<dbReference type="InterPro" id="IPR020084">
    <property type="entry name" value="NUDIX_hydrolase_CS"/>
</dbReference>
<feature type="binding site" evidence="17">
    <location>
        <position position="345"/>
    </location>
    <ligand>
        <name>8-oxo-dGTP</name>
        <dbReference type="ChEBI" id="CHEBI:77896"/>
    </ligand>
</feature>
<dbReference type="NCBIfam" id="TIGR00586">
    <property type="entry name" value="mutt"/>
    <property type="match status" value="1"/>
</dbReference>
<dbReference type="InterPro" id="IPR003561">
    <property type="entry name" value="Mutator_MutT"/>
</dbReference>
<dbReference type="CDD" id="cd03425">
    <property type="entry name" value="NUDIX_MutT_NudA_like"/>
    <property type="match status" value="1"/>
</dbReference>
<evidence type="ECO:0000256" key="18">
    <source>
        <dbReference type="PIRSR" id="PIRSR603561-2"/>
    </source>
</evidence>
<keyword evidence="7" id="KW-0004">4Fe-4S</keyword>
<evidence type="ECO:0000256" key="9">
    <source>
        <dbReference type="ARBA" id="ARBA00022763"/>
    </source>
</evidence>
<dbReference type="InterPro" id="IPR023170">
    <property type="entry name" value="HhH_base_excis_C"/>
</dbReference>
<evidence type="ECO:0000256" key="16">
    <source>
        <dbReference type="ARBA" id="ARBA00058550"/>
    </source>
</evidence>
<comment type="catalytic activity">
    <reaction evidence="1">
        <text>Hydrolyzes free adenine bases from 7,8-dihydro-8-oxoguanine:adenine mismatched double-stranded DNA, leaving an apurinic site.</text>
        <dbReference type="EC" id="3.2.2.31"/>
    </reaction>
</comment>
<dbReference type="EC" id="3.2.2.31" evidence="5"/>
<feature type="domain" description="Nudix hydrolase" evidence="19">
    <location>
        <begin position="228"/>
        <end position="354"/>
    </location>
</feature>
<gene>
    <name evidence="20" type="ORF">LX73_2008</name>
</gene>
<evidence type="ECO:0000256" key="3">
    <source>
        <dbReference type="ARBA" id="ARBA00002933"/>
    </source>
</evidence>
<accession>A0A5D3YJM2</accession>
<dbReference type="Pfam" id="PF00730">
    <property type="entry name" value="HhH-GPD"/>
    <property type="match status" value="1"/>
</dbReference>
<dbReference type="Pfam" id="PF14815">
    <property type="entry name" value="NUDIX_4"/>
    <property type="match status" value="1"/>
</dbReference>
<dbReference type="GO" id="GO:0006284">
    <property type="term" value="P:base-excision repair"/>
    <property type="evidence" value="ECO:0007669"/>
    <property type="project" value="InterPro"/>
</dbReference>
<dbReference type="AlphaFoldDB" id="A0A5D3YJM2"/>
<keyword evidence="14" id="KW-0234">DNA repair</keyword>
<evidence type="ECO:0000256" key="10">
    <source>
        <dbReference type="ARBA" id="ARBA00022801"/>
    </source>
</evidence>
<keyword evidence="18" id="KW-0460">Magnesium</keyword>
<keyword evidence="15" id="KW-0326">Glycosidase</keyword>
<keyword evidence="12" id="KW-0411">Iron-sulfur</keyword>
<dbReference type="Proteomes" id="UP000324595">
    <property type="component" value="Unassembled WGS sequence"/>
</dbReference>
<evidence type="ECO:0000256" key="8">
    <source>
        <dbReference type="ARBA" id="ARBA00022723"/>
    </source>
</evidence>
<evidence type="ECO:0000256" key="13">
    <source>
        <dbReference type="ARBA" id="ARBA00023125"/>
    </source>
</evidence>
<dbReference type="GO" id="GO:0046872">
    <property type="term" value="F:metal ion binding"/>
    <property type="evidence" value="ECO:0007669"/>
    <property type="project" value="UniProtKB-KW"/>
</dbReference>
<dbReference type="GO" id="GO:0034039">
    <property type="term" value="F:8-oxo-7,8-dihydroguanine DNA N-glycosylase activity"/>
    <property type="evidence" value="ECO:0007669"/>
    <property type="project" value="TreeGrafter"/>
</dbReference>
<organism evidence="20 21">
    <name type="scientific">Fodinibius salinus</name>
    <dbReference type="NCBI Taxonomy" id="860790"/>
    <lineage>
        <taxon>Bacteria</taxon>
        <taxon>Pseudomonadati</taxon>
        <taxon>Balneolota</taxon>
        <taxon>Balneolia</taxon>
        <taxon>Balneolales</taxon>
        <taxon>Balneolaceae</taxon>
        <taxon>Fodinibius</taxon>
    </lineage>
</organism>
<dbReference type="NCBIfam" id="TIGR01084">
    <property type="entry name" value="mutY"/>
    <property type="match status" value="1"/>
</dbReference>
<proteinExistence type="inferred from homology"/>
<dbReference type="GO" id="GO:0051539">
    <property type="term" value="F:4 iron, 4 sulfur cluster binding"/>
    <property type="evidence" value="ECO:0007669"/>
    <property type="project" value="UniProtKB-KW"/>
</dbReference>
<dbReference type="InterPro" id="IPR015797">
    <property type="entry name" value="NUDIX_hydrolase-like_dom_sf"/>
</dbReference>
<dbReference type="PANTHER" id="PTHR42944">
    <property type="entry name" value="ADENINE DNA GLYCOSYLASE"/>
    <property type="match status" value="1"/>
</dbReference>
<dbReference type="InterPro" id="IPR000445">
    <property type="entry name" value="HhH_motif"/>
</dbReference>
<evidence type="ECO:0000256" key="15">
    <source>
        <dbReference type="ARBA" id="ARBA00023295"/>
    </source>
</evidence>